<accession>A0A0F9A0T7</accession>
<organism evidence="1">
    <name type="scientific">marine sediment metagenome</name>
    <dbReference type="NCBI Taxonomy" id="412755"/>
    <lineage>
        <taxon>unclassified sequences</taxon>
        <taxon>metagenomes</taxon>
        <taxon>ecological metagenomes</taxon>
    </lineage>
</organism>
<dbReference type="EMBL" id="LAZR01048547">
    <property type="protein sequence ID" value="KKK91675.1"/>
    <property type="molecule type" value="Genomic_DNA"/>
</dbReference>
<proteinExistence type="predicted"/>
<sequence>HGEMATEGAAEKALNQFVIELKRDDYRELEGRIYQKFGNAVRVDLVQRMYAGGPGTDESAQEAKRKRHPEMTGGVSEFAELLKSLVDTQGRYLFIQTKQRLGAPQHYYEAVYVNFVNLPEEIVARKAGGGAEALNNHISFWVLGFDGSDPHAPPPTGKVKVEMQTSALPKEYRLRAKTAPPGDIAQYLADFINKVVREVPPKYTHSRNGGINGASG</sequence>
<name>A0A0F9A0T7_9ZZZZ</name>
<reference evidence="1" key="1">
    <citation type="journal article" date="2015" name="Nature">
        <title>Complex archaea that bridge the gap between prokaryotes and eukaryotes.</title>
        <authorList>
            <person name="Spang A."/>
            <person name="Saw J.H."/>
            <person name="Jorgensen S.L."/>
            <person name="Zaremba-Niedzwiedzka K."/>
            <person name="Martijn J."/>
            <person name="Lind A.E."/>
            <person name="van Eijk R."/>
            <person name="Schleper C."/>
            <person name="Guy L."/>
            <person name="Ettema T.J."/>
        </authorList>
    </citation>
    <scope>NUCLEOTIDE SEQUENCE</scope>
</reference>
<feature type="non-terminal residue" evidence="1">
    <location>
        <position position="1"/>
    </location>
</feature>
<protein>
    <submittedName>
        <fullName evidence="1">Uncharacterized protein</fullName>
    </submittedName>
</protein>
<evidence type="ECO:0000313" key="1">
    <source>
        <dbReference type="EMBL" id="KKK91675.1"/>
    </source>
</evidence>
<comment type="caution">
    <text evidence="1">The sequence shown here is derived from an EMBL/GenBank/DDBJ whole genome shotgun (WGS) entry which is preliminary data.</text>
</comment>
<gene>
    <name evidence="1" type="ORF">LCGC14_2710540</name>
</gene>
<dbReference type="AlphaFoldDB" id="A0A0F9A0T7"/>